<dbReference type="EMBL" id="JAFBER010000013">
    <property type="protein sequence ID" value="MBM7645873.1"/>
    <property type="molecule type" value="Genomic_DNA"/>
</dbReference>
<keyword evidence="6" id="KW-1185">Reference proteome</keyword>
<dbReference type="Pfam" id="PF13556">
    <property type="entry name" value="HTH_30"/>
    <property type="match status" value="1"/>
</dbReference>
<dbReference type="Pfam" id="PF17853">
    <property type="entry name" value="GGDEF_2"/>
    <property type="match status" value="1"/>
</dbReference>
<evidence type="ECO:0000313" key="5">
    <source>
        <dbReference type="EMBL" id="MBM7645873.1"/>
    </source>
</evidence>
<evidence type="ECO:0000313" key="6">
    <source>
        <dbReference type="Proteomes" id="UP000808914"/>
    </source>
</evidence>
<comment type="similarity">
    <text evidence="1">Belongs to the CdaR family.</text>
</comment>
<feature type="domain" description="Purine catabolism PurC-like" evidence="2">
    <location>
        <begin position="8"/>
        <end position="124"/>
    </location>
</feature>
<dbReference type="Pfam" id="PF07905">
    <property type="entry name" value="PucR"/>
    <property type="match status" value="1"/>
</dbReference>
<sequence length="546" mass="62673">MKTVNDLFILEPLKACKILAGHRGLERTVTFVNTSDTPDVNLFLDKHHMLLTTGYGFKDDSEGFCELIKEMNRKSCAGIIIKLKRFHKHLPEEVKLLADDLAMPIIELPMSFTLGEVSQQILNYLNNDKLEELFYAIHIHQKFSEMMMKEYSLSSLVEQLGYFLKRPAMLLNHRGESLALSHEFRKDSMKEMKDMILNKVRNHLEAASSGATFEPFAVKGQGERSITTFPVITKHQTPSILVIVDASTLPYPASKLAIEQASNVISFTIIKQQAIQENEKQFKNNFFADLIDGRITSEDEILTVGNYYGLEKDKHYVCVACQLDGENHRNDQANNIQADEIGKLHNAVYDFLEDELAQTEINGVLFTKEKYYVMLLQFSTYNSEAKRMTSSFLKRIQENSLDNPLSFGVSSHVQSVNNIPTAYHEAIDTIKHGYELNKSQFIQHYKIKEMKELLLMIPSKHLKEFCENTLRDLAHPKSKEDAELLKTLEIFLNLQGEISETSRKMFIHRNTVKYRINKCESIMDCSIQDPEDTLRIRVALLIMSLL</sequence>
<organism evidence="5 6">
    <name type="scientific">Scopulibacillus daqui</name>
    <dbReference type="NCBI Taxonomy" id="1469162"/>
    <lineage>
        <taxon>Bacteria</taxon>
        <taxon>Bacillati</taxon>
        <taxon>Bacillota</taxon>
        <taxon>Bacilli</taxon>
        <taxon>Bacillales</taxon>
        <taxon>Sporolactobacillaceae</taxon>
        <taxon>Scopulibacillus</taxon>
    </lineage>
</organism>
<dbReference type="InterPro" id="IPR042070">
    <property type="entry name" value="PucR_C-HTH_sf"/>
</dbReference>
<dbReference type="RefSeq" id="WP_205003791.1">
    <property type="nucleotide sequence ID" value="NZ_JAFBER010000013.1"/>
</dbReference>
<dbReference type="InterPro" id="IPR025736">
    <property type="entry name" value="PucR_C-HTH_dom"/>
</dbReference>
<dbReference type="InterPro" id="IPR012914">
    <property type="entry name" value="PucR_dom"/>
</dbReference>
<dbReference type="InterPro" id="IPR051448">
    <property type="entry name" value="CdaR-like_regulators"/>
</dbReference>
<feature type="domain" description="PucR C-terminal helix-turn-helix" evidence="3">
    <location>
        <begin position="484"/>
        <end position="542"/>
    </location>
</feature>
<dbReference type="Proteomes" id="UP000808914">
    <property type="component" value="Unassembled WGS sequence"/>
</dbReference>
<dbReference type="PANTHER" id="PTHR33744">
    <property type="entry name" value="CARBOHYDRATE DIACID REGULATOR"/>
    <property type="match status" value="1"/>
</dbReference>
<dbReference type="Gene3D" id="1.10.10.2840">
    <property type="entry name" value="PucR C-terminal helix-turn-helix domain"/>
    <property type="match status" value="1"/>
</dbReference>
<comment type="caution">
    <text evidence="5">The sequence shown here is derived from an EMBL/GenBank/DDBJ whole genome shotgun (WGS) entry which is preliminary data.</text>
</comment>
<reference evidence="5 6" key="1">
    <citation type="submission" date="2021-01" db="EMBL/GenBank/DDBJ databases">
        <title>Genomic Encyclopedia of Type Strains, Phase IV (KMG-IV): sequencing the most valuable type-strain genomes for metagenomic binning, comparative biology and taxonomic classification.</title>
        <authorList>
            <person name="Goeker M."/>
        </authorList>
    </citation>
    <scope>NUCLEOTIDE SEQUENCE [LARGE SCALE GENOMIC DNA]</scope>
    <source>
        <strain evidence="5 6">DSM 28236</strain>
    </source>
</reference>
<name>A0ABS2Q0Q6_9BACL</name>
<proteinExistence type="inferred from homology"/>
<gene>
    <name evidence="5" type="ORF">JOD45_002098</name>
</gene>
<dbReference type="PANTHER" id="PTHR33744:SF1">
    <property type="entry name" value="DNA-BINDING TRANSCRIPTIONAL ACTIVATOR ADER"/>
    <property type="match status" value="1"/>
</dbReference>
<feature type="domain" description="CdaR GGDEF-like" evidence="4">
    <location>
        <begin position="293"/>
        <end position="430"/>
    </location>
</feature>
<evidence type="ECO:0000259" key="3">
    <source>
        <dbReference type="Pfam" id="PF13556"/>
    </source>
</evidence>
<protein>
    <submittedName>
        <fullName evidence="5">Purine catabolism regulator</fullName>
    </submittedName>
</protein>
<evidence type="ECO:0000259" key="4">
    <source>
        <dbReference type="Pfam" id="PF17853"/>
    </source>
</evidence>
<evidence type="ECO:0000259" key="2">
    <source>
        <dbReference type="Pfam" id="PF07905"/>
    </source>
</evidence>
<evidence type="ECO:0000256" key="1">
    <source>
        <dbReference type="ARBA" id="ARBA00006754"/>
    </source>
</evidence>
<dbReference type="InterPro" id="IPR041522">
    <property type="entry name" value="CdaR_GGDEF"/>
</dbReference>
<accession>A0ABS2Q0Q6</accession>